<dbReference type="Gene3D" id="2.120.10.80">
    <property type="entry name" value="Kelch-type beta propeller"/>
    <property type="match status" value="2"/>
</dbReference>
<comment type="caution">
    <text evidence="2">The sequence shown here is derived from an EMBL/GenBank/DDBJ whole genome shotgun (WGS) entry which is preliminary data.</text>
</comment>
<keyword evidence="1" id="KW-0812">Transmembrane</keyword>
<organism evidence="2 3">
    <name type="scientific">Zostera marina</name>
    <name type="common">Eelgrass</name>
    <dbReference type="NCBI Taxonomy" id="29655"/>
    <lineage>
        <taxon>Eukaryota</taxon>
        <taxon>Viridiplantae</taxon>
        <taxon>Streptophyta</taxon>
        <taxon>Embryophyta</taxon>
        <taxon>Tracheophyta</taxon>
        <taxon>Spermatophyta</taxon>
        <taxon>Magnoliopsida</taxon>
        <taxon>Liliopsida</taxon>
        <taxon>Zosteraceae</taxon>
        <taxon>Zostera</taxon>
    </lineage>
</organism>
<dbReference type="EMBL" id="LFYR01000691">
    <property type="protein sequence ID" value="KMZ71083.1"/>
    <property type="molecule type" value="Genomic_DNA"/>
</dbReference>
<proteinExistence type="predicted"/>
<evidence type="ECO:0000256" key="1">
    <source>
        <dbReference type="SAM" id="Phobius"/>
    </source>
</evidence>
<reference evidence="3" key="1">
    <citation type="journal article" date="2016" name="Nature">
        <title>The genome of the seagrass Zostera marina reveals angiosperm adaptation to the sea.</title>
        <authorList>
            <person name="Olsen J.L."/>
            <person name="Rouze P."/>
            <person name="Verhelst B."/>
            <person name="Lin Y.-C."/>
            <person name="Bayer T."/>
            <person name="Collen J."/>
            <person name="Dattolo E."/>
            <person name="De Paoli E."/>
            <person name="Dittami S."/>
            <person name="Maumus F."/>
            <person name="Michel G."/>
            <person name="Kersting A."/>
            <person name="Lauritano C."/>
            <person name="Lohaus R."/>
            <person name="Toepel M."/>
            <person name="Tonon T."/>
            <person name="Vanneste K."/>
            <person name="Amirebrahimi M."/>
            <person name="Brakel J."/>
            <person name="Bostroem C."/>
            <person name="Chovatia M."/>
            <person name="Grimwood J."/>
            <person name="Jenkins J.W."/>
            <person name="Jueterbock A."/>
            <person name="Mraz A."/>
            <person name="Stam W.T."/>
            <person name="Tice H."/>
            <person name="Bornberg-Bauer E."/>
            <person name="Green P.J."/>
            <person name="Pearson G.A."/>
            <person name="Procaccini G."/>
            <person name="Duarte C.M."/>
            <person name="Schmutz J."/>
            <person name="Reusch T.B.H."/>
            <person name="Van de Peer Y."/>
        </authorList>
    </citation>
    <scope>NUCLEOTIDE SEQUENCE [LARGE SCALE GENOMIC DNA]</scope>
    <source>
        <strain evidence="3">cv. Finnish</strain>
    </source>
</reference>
<dbReference type="OMA" id="FWNGYLY"/>
<gene>
    <name evidence="2" type="ORF">ZOSMA_189G00440</name>
</gene>
<name>A0A0K9PPT4_ZOSMR</name>
<sequence length="405" mass="45993">MVRFSAKKTPRKYLFLIGFLAITVLFFVVDYLSTHSDSTFKVAPSLEFIKIRGVVKDPIALALKFNATYADIPAPTLEWEEMPAAPVGRLDGYSTQIGNLLYVFAGYATIDHVHSHVDVFNFSDNTWGGRFDMPKEMAHSHLGIANDGRYIYIISGQYGPQCRPPTSRSFVLDTKTRVWHHFTSLPFPRYAPPTQLWRGRLHVMGGGKEDRYEPALEHWSIAVKDGKAMEREWRSELPIPRGGPHRACIVANDRLFVFGGQEGDFMAKPGSPIFKCSRRIEVIHSDVYILEGDGSKWKQLAPMPKPNSHIETAWVNVNNSIIIVGGTTRSHPLTKKMNLVGEVFRFRLDTLEWSVIGRMPYRAKTTLAGFWNGWLYFSSGQRDRGPLDPRPRKVLGNTFRTKLHL</sequence>
<dbReference type="PANTHER" id="PTHR46773">
    <property type="match status" value="1"/>
</dbReference>
<dbReference type="PANTHER" id="PTHR46773:SF3">
    <property type="entry name" value="OS08G0128000 PROTEIN"/>
    <property type="match status" value="1"/>
</dbReference>
<keyword evidence="1" id="KW-1133">Transmembrane helix</keyword>
<evidence type="ECO:0000313" key="2">
    <source>
        <dbReference type="EMBL" id="KMZ71083.1"/>
    </source>
</evidence>
<dbReference type="STRING" id="29655.A0A0K9PPT4"/>
<dbReference type="Pfam" id="PF24681">
    <property type="entry name" value="Kelch_KLHDC2_KLHL20_DRC7"/>
    <property type="match status" value="1"/>
</dbReference>
<feature type="transmembrane region" description="Helical" evidence="1">
    <location>
        <begin position="12"/>
        <end position="32"/>
    </location>
</feature>
<dbReference type="AlphaFoldDB" id="A0A0K9PPT4"/>
<evidence type="ECO:0000313" key="3">
    <source>
        <dbReference type="Proteomes" id="UP000036987"/>
    </source>
</evidence>
<dbReference type="OrthoDB" id="191037at2759"/>
<keyword evidence="1" id="KW-0472">Membrane</keyword>
<accession>A0A0K9PPT4</accession>
<dbReference type="InterPro" id="IPR015915">
    <property type="entry name" value="Kelch-typ_b-propeller"/>
</dbReference>
<dbReference type="Proteomes" id="UP000036987">
    <property type="component" value="Unassembled WGS sequence"/>
</dbReference>
<dbReference type="SUPFAM" id="SSF117281">
    <property type="entry name" value="Kelch motif"/>
    <property type="match status" value="1"/>
</dbReference>
<keyword evidence="3" id="KW-1185">Reference proteome</keyword>
<dbReference type="InterPro" id="IPR053256">
    <property type="entry name" value="Kelch_repeat-containing"/>
</dbReference>
<protein>
    <submittedName>
        <fullName evidence="2">Kelch-like protein 20</fullName>
    </submittedName>
</protein>